<evidence type="ECO:0000256" key="6">
    <source>
        <dbReference type="ARBA" id="ARBA00022490"/>
    </source>
</evidence>
<evidence type="ECO:0000256" key="10">
    <source>
        <dbReference type="ARBA" id="ARBA00023242"/>
    </source>
</evidence>
<dbReference type="GO" id="GO:0035498">
    <property type="term" value="P:carnosine metabolic process"/>
    <property type="evidence" value="ECO:0007669"/>
    <property type="project" value="UniProtKB-ARBA"/>
</dbReference>
<dbReference type="Proteomes" id="UP000821853">
    <property type="component" value="Chromosome 2"/>
</dbReference>
<accession>A0A9J6G168</accession>
<dbReference type="PANTHER" id="PTHR12303:SF6">
    <property type="entry name" value="CARNOSINE N-METHYLTRANSFERASE"/>
    <property type="match status" value="1"/>
</dbReference>
<dbReference type="GO" id="GO:0005634">
    <property type="term" value="C:nucleus"/>
    <property type="evidence" value="ECO:0007669"/>
    <property type="project" value="UniProtKB-SubCell"/>
</dbReference>
<comment type="caution">
    <text evidence="12">The sequence shown here is derived from an EMBL/GenBank/DDBJ whole genome shotgun (WGS) entry which is preliminary data.</text>
</comment>
<dbReference type="InterPro" id="IPR029063">
    <property type="entry name" value="SAM-dependent_MTases_sf"/>
</dbReference>
<dbReference type="OMA" id="GSMSMCA"/>
<evidence type="ECO:0000256" key="8">
    <source>
        <dbReference type="ARBA" id="ARBA00022679"/>
    </source>
</evidence>
<evidence type="ECO:0000256" key="7">
    <source>
        <dbReference type="ARBA" id="ARBA00022603"/>
    </source>
</evidence>
<evidence type="ECO:0000313" key="12">
    <source>
        <dbReference type="EMBL" id="KAH9369013.1"/>
    </source>
</evidence>
<dbReference type="PANTHER" id="PTHR12303">
    <property type="entry name" value="CARNOSINE N-METHYLTRANSFERASE"/>
    <property type="match status" value="1"/>
</dbReference>
<proteinExistence type="inferred from homology"/>
<reference evidence="12 13" key="1">
    <citation type="journal article" date="2020" name="Cell">
        <title>Large-Scale Comparative Analyses of Tick Genomes Elucidate Their Genetic Diversity and Vector Capacities.</title>
        <authorList>
            <consortium name="Tick Genome and Microbiome Consortium (TIGMIC)"/>
            <person name="Jia N."/>
            <person name="Wang J."/>
            <person name="Shi W."/>
            <person name="Du L."/>
            <person name="Sun Y."/>
            <person name="Zhan W."/>
            <person name="Jiang J.F."/>
            <person name="Wang Q."/>
            <person name="Zhang B."/>
            <person name="Ji P."/>
            <person name="Bell-Sakyi L."/>
            <person name="Cui X.M."/>
            <person name="Yuan T.T."/>
            <person name="Jiang B.G."/>
            <person name="Yang W.F."/>
            <person name="Lam T.T."/>
            <person name="Chang Q.C."/>
            <person name="Ding S.J."/>
            <person name="Wang X.J."/>
            <person name="Zhu J.G."/>
            <person name="Ruan X.D."/>
            <person name="Zhao L."/>
            <person name="Wei J.T."/>
            <person name="Ye R.Z."/>
            <person name="Que T.C."/>
            <person name="Du C.H."/>
            <person name="Zhou Y.H."/>
            <person name="Cheng J.X."/>
            <person name="Dai P.F."/>
            <person name="Guo W.B."/>
            <person name="Han X.H."/>
            <person name="Huang E.J."/>
            <person name="Li L.F."/>
            <person name="Wei W."/>
            <person name="Gao Y.C."/>
            <person name="Liu J.Z."/>
            <person name="Shao H.Z."/>
            <person name="Wang X."/>
            <person name="Wang C.C."/>
            <person name="Yang T.C."/>
            <person name="Huo Q.B."/>
            <person name="Li W."/>
            <person name="Chen H.Y."/>
            <person name="Chen S.E."/>
            <person name="Zhou L.G."/>
            <person name="Ni X.B."/>
            <person name="Tian J.H."/>
            <person name="Sheng Y."/>
            <person name="Liu T."/>
            <person name="Pan Y.S."/>
            <person name="Xia L.Y."/>
            <person name="Li J."/>
            <person name="Zhao F."/>
            <person name="Cao W.C."/>
        </authorList>
    </citation>
    <scope>NUCLEOTIDE SEQUENCE [LARGE SCALE GENOMIC DNA]</scope>
    <source>
        <strain evidence="12">HaeL-2018</strain>
    </source>
</reference>
<dbReference type="GO" id="GO:0030735">
    <property type="term" value="F:carnosine N-methyltransferase activity"/>
    <property type="evidence" value="ECO:0007669"/>
    <property type="project" value="UniProtKB-EC"/>
</dbReference>
<keyword evidence="9" id="KW-0949">S-adenosyl-L-methionine</keyword>
<organism evidence="12 13">
    <name type="scientific">Haemaphysalis longicornis</name>
    <name type="common">Bush tick</name>
    <dbReference type="NCBI Taxonomy" id="44386"/>
    <lineage>
        <taxon>Eukaryota</taxon>
        <taxon>Metazoa</taxon>
        <taxon>Ecdysozoa</taxon>
        <taxon>Arthropoda</taxon>
        <taxon>Chelicerata</taxon>
        <taxon>Arachnida</taxon>
        <taxon>Acari</taxon>
        <taxon>Parasitiformes</taxon>
        <taxon>Ixodida</taxon>
        <taxon>Ixodoidea</taxon>
        <taxon>Ixodidae</taxon>
        <taxon>Haemaphysalinae</taxon>
        <taxon>Haemaphysalis</taxon>
    </lineage>
</organism>
<sequence length="394" mass="44799">MDKTKMAGNGSGEYSVVDDPEERKHFQRIVNAFRCYRSYSLRRLSKVVKYVSTLPASHQLMLTGYRQHLDKVRAAIDHNYDILKLVVANIAHMFENADHSEDVKPTNQIQATSLDMDKVQGVLKQFVREWSSEGAEERKACFQPILDAIAEHYPLEKIDPSSIHILVPGAGLGRLAFEIARQGFCCQGNEFSLFMLFASNFILNRCKGTDLYSVYPWVHQYYNHMSSADQIQVASFPDANPSEVPPEAQFSMAAGNFVEVYSSQPEQWDCVATCFFLDTAPNVVLYIETIAKCLRPGGLWINLGPLLYHYADLPNEDSIEPSYEDVRHIILTMGFVFLKEETGLPTPYTQNPRSMMRYEYRSVFFVCQKPLECPPSENADPSNSAYLQIILIKI</sequence>
<dbReference type="Gene3D" id="3.40.50.150">
    <property type="entry name" value="Vaccinia Virus protein VP39"/>
    <property type="match status" value="1"/>
</dbReference>
<comment type="function">
    <text evidence="11">N-methyltransferase that catalyzes the formation of anserine (beta-alanyl-N(Pi)-methyl-L-histidine) from carnosine. Anserine, a methylated derivative of carnosine (beta-alanyl-L-histidine), is an abundant constituent of vertebrate skeletal muscles. Also methylates other L-histidine-containing di- and tripeptides such as Gly-Gly-His, Gly-His and homocarnosine (GABA-His).</text>
</comment>
<dbReference type="SUPFAM" id="SSF53335">
    <property type="entry name" value="S-adenosyl-L-methionine-dependent methyltransferases"/>
    <property type="match status" value="1"/>
</dbReference>
<protein>
    <recommendedName>
        <fullName evidence="5">Carnosine N-methyltransferase</fullName>
        <ecNumber evidence="4">2.1.1.22</ecNumber>
    </recommendedName>
</protein>
<evidence type="ECO:0000256" key="5">
    <source>
        <dbReference type="ARBA" id="ARBA00015448"/>
    </source>
</evidence>
<dbReference type="Pfam" id="PF07942">
    <property type="entry name" value="CARME"/>
    <property type="match status" value="1"/>
</dbReference>
<gene>
    <name evidence="12" type="ORF">HPB48_002641</name>
</gene>
<dbReference type="EMBL" id="JABSTR010000004">
    <property type="protein sequence ID" value="KAH9369013.1"/>
    <property type="molecule type" value="Genomic_DNA"/>
</dbReference>
<evidence type="ECO:0000313" key="13">
    <source>
        <dbReference type="Proteomes" id="UP000821853"/>
    </source>
</evidence>
<dbReference type="EC" id="2.1.1.22" evidence="4"/>
<evidence type="ECO:0000256" key="2">
    <source>
        <dbReference type="ARBA" id="ARBA00004514"/>
    </source>
</evidence>
<evidence type="ECO:0000256" key="3">
    <source>
        <dbReference type="ARBA" id="ARBA00010086"/>
    </source>
</evidence>
<keyword evidence="13" id="KW-1185">Reference proteome</keyword>
<name>A0A9J6G168_HAELO</name>
<dbReference type="FunFam" id="3.40.50.150:FF:000094">
    <property type="entry name" value="Carnosine N-methyltransferase 1"/>
    <property type="match status" value="1"/>
</dbReference>
<dbReference type="GO" id="GO:0005829">
    <property type="term" value="C:cytosol"/>
    <property type="evidence" value="ECO:0007669"/>
    <property type="project" value="UniProtKB-SubCell"/>
</dbReference>
<dbReference type="AlphaFoldDB" id="A0A9J6G168"/>
<dbReference type="InterPro" id="IPR012901">
    <property type="entry name" value="CARME"/>
</dbReference>
<keyword evidence="6" id="KW-0963">Cytoplasm</keyword>
<dbReference type="GO" id="GO:0032259">
    <property type="term" value="P:methylation"/>
    <property type="evidence" value="ECO:0007669"/>
    <property type="project" value="UniProtKB-KW"/>
</dbReference>
<evidence type="ECO:0000256" key="9">
    <source>
        <dbReference type="ARBA" id="ARBA00022691"/>
    </source>
</evidence>
<keyword evidence="8" id="KW-0808">Transferase</keyword>
<evidence type="ECO:0000256" key="4">
    <source>
        <dbReference type="ARBA" id="ARBA00012003"/>
    </source>
</evidence>
<evidence type="ECO:0000256" key="11">
    <source>
        <dbReference type="ARBA" id="ARBA00054322"/>
    </source>
</evidence>
<dbReference type="VEuPathDB" id="VectorBase:HLOH_051714"/>
<comment type="similarity">
    <text evidence="3">Belongs to the carnosine N-methyltransferase family.</text>
</comment>
<comment type="subcellular location">
    <subcellularLocation>
        <location evidence="2">Cytoplasm</location>
        <location evidence="2">Cytosol</location>
    </subcellularLocation>
    <subcellularLocation>
        <location evidence="1">Nucleus</location>
    </subcellularLocation>
</comment>
<keyword evidence="7" id="KW-0489">Methyltransferase</keyword>
<keyword evidence="10" id="KW-0539">Nucleus</keyword>
<dbReference type="OrthoDB" id="978at2759"/>
<dbReference type="SMART" id="SM01296">
    <property type="entry name" value="N2227"/>
    <property type="match status" value="1"/>
</dbReference>
<evidence type="ECO:0000256" key="1">
    <source>
        <dbReference type="ARBA" id="ARBA00004123"/>
    </source>
</evidence>